<feature type="domain" description="Trichome birefringence-like C-terminal" evidence="9">
    <location>
        <begin position="285"/>
        <end position="559"/>
    </location>
</feature>
<comment type="caution">
    <text evidence="11">The sequence shown here is derived from an EMBL/GenBank/DDBJ whole genome shotgun (WGS) entry which is preliminary data.</text>
</comment>
<keyword evidence="5 8" id="KW-1133">Transmembrane helix</keyword>
<evidence type="ECO:0000256" key="3">
    <source>
        <dbReference type="ARBA" id="ARBA00022692"/>
    </source>
</evidence>
<dbReference type="Proteomes" id="UP000525078">
    <property type="component" value="Unassembled WGS sequence"/>
</dbReference>
<proteinExistence type="inferred from homology"/>
<dbReference type="EMBL" id="JAATIP010000052">
    <property type="protein sequence ID" value="KAF4383546.1"/>
    <property type="molecule type" value="Genomic_DNA"/>
</dbReference>
<comment type="similarity">
    <text evidence="2">Belongs to the PC-esterase family. TBL subfamily.</text>
</comment>
<dbReference type="GO" id="GO:0016413">
    <property type="term" value="F:O-acetyltransferase activity"/>
    <property type="evidence" value="ECO:0007669"/>
    <property type="project" value="InterPro"/>
</dbReference>
<evidence type="ECO:0000313" key="11">
    <source>
        <dbReference type="EMBL" id="KAF4370084.1"/>
    </source>
</evidence>
<dbReference type="GO" id="GO:0005794">
    <property type="term" value="C:Golgi apparatus"/>
    <property type="evidence" value="ECO:0007669"/>
    <property type="project" value="TreeGrafter"/>
</dbReference>
<evidence type="ECO:0000259" key="9">
    <source>
        <dbReference type="Pfam" id="PF13839"/>
    </source>
</evidence>
<dbReference type="PANTHER" id="PTHR32285:SF19">
    <property type="entry name" value="PROTEIN TRICHOME BIREFRINGENCE-LIKE 6"/>
    <property type="match status" value="1"/>
</dbReference>
<gene>
    <name evidence="12" type="ORF">F8388_014046</name>
    <name evidence="11" type="ORF">G4B88_028361</name>
</gene>
<evidence type="ECO:0000256" key="5">
    <source>
        <dbReference type="ARBA" id="ARBA00022989"/>
    </source>
</evidence>
<feature type="compositionally biased region" description="Basic and acidic residues" evidence="7">
    <location>
        <begin position="193"/>
        <end position="203"/>
    </location>
</feature>
<feature type="transmembrane region" description="Helical" evidence="8">
    <location>
        <begin position="20"/>
        <end position="42"/>
    </location>
</feature>
<dbReference type="Pfam" id="PF13839">
    <property type="entry name" value="PC-Esterase"/>
    <property type="match status" value="1"/>
</dbReference>
<keyword evidence="14" id="KW-1185">Reference proteome</keyword>
<keyword evidence="3 8" id="KW-0812">Transmembrane</keyword>
<sequence>MKEVLGMDRQRSFSFKPKRLLVFSLTICSSIIFMVLFSIWVIQLTPSVFQQTHLQFNASSLLTAQSLTGFNRSSSVVSGVQGSILIHTQFSKHENDSDWSGISVIGGLEEENNESEVVEDGEENEDTSVVSGVQDPLLIDTQLSKPVNVSGFSGISVIGVLEKESSESKVVEKEDEDKESLTENSPPPIVRSEVSRDENVTETSSKKVEIIVEEKKSKETVLRKALISSARDCDVRRGKWVFDESYPLYTNTSCPFIDEGFNCESNGRPDKGYMKWRWQPQGCDIPRFNATKMLELIRGKRLVFVGDSLNRNQWESMLCMLMGAIKDPTKVYETHKRRITKGKGNYSFRFVDYRCTVEYYVTHFLVHEGKGRVGQKRLQTLSIDSIDRSSSRWKGADILVFNTAHWWSHYKTKAGINYYQEGGQVYPRLDVSTAFRKALTTWASWVDTHINPRKTRVFFRSSAPSHFSGGQWNSGGHCNKATKPLTEISSTFVSDKNVVVEEVIKQMKTPVTVLNITGLSQYRIDGHPSVYGTRRSNSQDCSHWCLPGVPDSWNEILFAYLYQSKHGLTGF</sequence>
<evidence type="ECO:0000256" key="1">
    <source>
        <dbReference type="ARBA" id="ARBA00004167"/>
    </source>
</evidence>
<comment type="subcellular location">
    <subcellularLocation>
        <location evidence="1">Membrane</location>
        <topology evidence="1">Single-pass membrane protein</topology>
    </subcellularLocation>
</comment>
<feature type="region of interest" description="Disordered" evidence="7">
    <location>
        <begin position="166"/>
        <end position="203"/>
    </location>
</feature>
<keyword evidence="6 8" id="KW-0472">Membrane</keyword>
<dbReference type="Proteomes" id="UP000583929">
    <property type="component" value="Unassembled WGS sequence"/>
</dbReference>
<dbReference type="InterPro" id="IPR025846">
    <property type="entry name" value="TBL_N"/>
</dbReference>
<evidence type="ECO:0000259" key="10">
    <source>
        <dbReference type="Pfam" id="PF14416"/>
    </source>
</evidence>
<evidence type="ECO:0000313" key="12">
    <source>
        <dbReference type="EMBL" id="KAF4383546.1"/>
    </source>
</evidence>
<dbReference type="EMBL" id="JAATIQ010000209">
    <property type="protein sequence ID" value="KAF4370084.1"/>
    <property type="molecule type" value="Genomic_DNA"/>
</dbReference>
<evidence type="ECO:0000256" key="8">
    <source>
        <dbReference type="SAM" id="Phobius"/>
    </source>
</evidence>
<organism evidence="11 14">
    <name type="scientific">Cannabis sativa</name>
    <name type="common">Hemp</name>
    <name type="synonym">Marijuana</name>
    <dbReference type="NCBI Taxonomy" id="3483"/>
    <lineage>
        <taxon>Eukaryota</taxon>
        <taxon>Viridiplantae</taxon>
        <taxon>Streptophyta</taxon>
        <taxon>Embryophyta</taxon>
        <taxon>Tracheophyta</taxon>
        <taxon>Spermatophyta</taxon>
        <taxon>Magnoliopsida</taxon>
        <taxon>eudicotyledons</taxon>
        <taxon>Gunneridae</taxon>
        <taxon>Pentapetalae</taxon>
        <taxon>rosids</taxon>
        <taxon>fabids</taxon>
        <taxon>Rosales</taxon>
        <taxon>Cannabaceae</taxon>
        <taxon>Cannabis</taxon>
    </lineage>
</organism>
<evidence type="ECO:0000313" key="13">
    <source>
        <dbReference type="Proteomes" id="UP000525078"/>
    </source>
</evidence>
<accession>A0A7J6FH98</accession>
<evidence type="ECO:0000256" key="4">
    <source>
        <dbReference type="ARBA" id="ARBA00022968"/>
    </source>
</evidence>
<dbReference type="AlphaFoldDB" id="A0A7J6FH98"/>
<keyword evidence="4" id="KW-0735">Signal-anchor</keyword>
<name>A0A7J6FH98_CANSA</name>
<evidence type="ECO:0008006" key="15">
    <source>
        <dbReference type="Google" id="ProtNLM"/>
    </source>
</evidence>
<dbReference type="PANTHER" id="PTHR32285">
    <property type="entry name" value="PROTEIN TRICHOME BIREFRINGENCE-LIKE 9-RELATED"/>
    <property type="match status" value="1"/>
</dbReference>
<reference evidence="13 14" key="1">
    <citation type="journal article" date="2020" name="bioRxiv">
        <title>Sequence and annotation of 42 cannabis genomes reveals extensive copy number variation in cannabinoid synthesis and pathogen resistance genes.</title>
        <authorList>
            <person name="Mckernan K.J."/>
            <person name="Helbert Y."/>
            <person name="Kane L.T."/>
            <person name="Ebling H."/>
            <person name="Zhang L."/>
            <person name="Liu B."/>
            <person name="Eaton Z."/>
            <person name="Mclaughlin S."/>
            <person name="Kingan S."/>
            <person name="Baybayan P."/>
            <person name="Concepcion G."/>
            <person name="Jordan M."/>
            <person name="Riva A."/>
            <person name="Barbazuk W."/>
            <person name="Harkins T."/>
        </authorList>
    </citation>
    <scope>NUCLEOTIDE SEQUENCE [LARGE SCALE GENOMIC DNA]</scope>
    <source>
        <strain evidence="13 14">cv. Jamaican Lion 4</strain>
        <strain evidence="11">Father</strain>
        <strain evidence="12">Mother</strain>
        <tissue evidence="11">Leaf</tissue>
    </source>
</reference>
<dbReference type="GO" id="GO:0016020">
    <property type="term" value="C:membrane"/>
    <property type="evidence" value="ECO:0007669"/>
    <property type="project" value="UniProtKB-SubCell"/>
</dbReference>
<evidence type="ECO:0000313" key="14">
    <source>
        <dbReference type="Proteomes" id="UP000583929"/>
    </source>
</evidence>
<dbReference type="InterPro" id="IPR026057">
    <property type="entry name" value="TBL_C"/>
</dbReference>
<feature type="domain" description="Trichome birefringence-like N-terminal" evidence="10">
    <location>
        <begin position="232"/>
        <end position="284"/>
    </location>
</feature>
<dbReference type="Pfam" id="PF14416">
    <property type="entry name" value="PMR5N"/>
    <property type="match status" value="1"/>
</dbReference>
<protein>
    <recommendedName>
        <fullName evidence="15">Trichome birefringence-like N-terminal domain-containing protein</fullName>
    </recommendedName>
</protein>
<evidence type="ECO:0000256" key="2">
    <source>
        <dbReference type="ARBA" id="ARBA00007727"/>
    </source>
</evidence>
<dbReference type="InterPro" id="IPR029962">
    <property type="entry name" value="TBL"/>
</dbReference>
<evidence type="ECO:0000256" key="7">
    <source>
        <dbReference type="SAM" id="MobiDB-lite"/>
    </source>
</evidence>
<evidence type="ECO:0000256" key="6">
    <source>
        <dbReference type="ARBA" id="ARBA00023136"/>
    </source>
</evidence>